<reference evidence="2" key="1">
    <citation type="submission" date="2023-11" db="EMBL/GenBank/DDBJ databases">
        <title>Streptococcus anginosus urogential strains.</title>
        <authorList>
            <person name="Appleberry H."/>
            <person name="Garcia-Israel J."/>
            <person name="Wolfe A."/>
            <person name="Putonti C."/>
        </authorList>
    </citation>
    <scope>NUCLEOTIDE SEQUENCE</scope>
    <source>
        <strain evidence="2">UMB1758</strain>
    </source>
</reference>
<dbReference type="InterPro" id="IPR010724">
    <property type="entry name" value="RepA_N"/>
</dbReference>
<dbReference type="RefSeq" id="WP_021002052.1">
    <property type="nucleotide sequence ID" value="NZ_CP012805.1"/>
</dbReference>
<dbReference type="InterPro" id="IPR036390">
    <property type="entry name" value="WH_DNA-bd_sf"/>
</dbReference>
<dbReference type="InterPro" id="IPR036388">
    <property type="entry name" value="WH-like_DNA-bd_sf"/>
</dbReference>
<protein>
    <submittedName>
        <fullName evidence="2">Replication initiator protein A</fullName>
    </submittedName>
</protein>
<evidence type="ECO:0000313" key="2">
    <source>
        <dbReference type="EMBL" id="MDX5040397.1"/>
    </source>
</evidence>
<comment type="caution">
    <text evidence="2">The sequence shown here is derived from an EMBL/GenBank/DDBJ whole genome shotgun (WGS) entry which is preliminary data.</text>
</comment>
<proteinExistence type="predicted"/>
<gene>
    <name evidence="2" type="ORF">SFH28_05925</name>
</gene>
<evidence type="ECO:0000259" key="1">
    <source>
        <dbReference type="Pfam" id="PF06970"/>
    </source>
</evidence>
<name>A0AAP6BPW3_STRAP</name>
<dbReference type="AlphaFoldDB" id="A0AAP6BPW3"/>
<dbReference type="SUPFAM" id="SSF46785">
    <property type="entry name" value="Winged helix' DNA-binding domain"/>
    <property type="match status" value="1"/>
</dbReference>
<organism evidence="2">
    <name type="scientific">Streptococcus anginosus</name>
    <dbReference type="NCBI Taxonomy" id="1328"/>
    <lineage>
        <taxon>Bacteria</taxon>
        <taxon>Bacillati</taxon>
        <taxon>Bacillota</taxon>
        <taxon>Bacilli</taxon>
        <taxon>Lactobacillales</taxon>
        <taxon>Streptococcaceae</taxon>
        <taxon>Streptococcus</taxon>
        <taxon>Streptococcus anginosus group</taxon>
    </lineage>
</organism>
<dbReference type="EMBL" id="JAWWVP010000005">
    <property type="protein sequence ID" value="MDX5040397.1"/>
    <property type="molecule type" value="Genomic_DNA"/>
</dbReference>
<feature type="domain" description="Replication initiator A N-terminal" evidence="1">
    <location>
        <begin position="7"/>
        <end position="80"/>
    </location>
</feature>
<dbReference type="Pfam" id="PF06970">
    <property type="entry name" value="RepA_N"/>
    <property type="match status" value="1"/>
</dbReference>
<sequence>MDYDNENYLIPKVLFRDDLYSDLTAFDILVYAVLRGKQEEAFEKGWIDAEGNVYLGYKISDLAKKFSCAKSTMINSLRRLEEADLIERDREMIGHYHSHNLPYRTYINEV</sequence>
<dbReference type="Gene3D" id="1.10.10.10">
    <property type="entry name" value="Winged helix-like DNA-binding domain superfamily/Winged helix DNA-binding domain"/>
    <property type="match status" value="1"/>
</dbReference>
<accession>A0AAP6BPW3</accession>